<dbReference type="PRINTS" id="PR01035">
    <property type="entry name" value="TCRTETA"/>
</dbReference>
<evidence type="ECO:0000256" key="1">
    <source>
        <dbReference type="ARBA" id="ARBA00004651"/>
    </source>
</evidence>
<dbReference type="Pfam" id="PF07690">
    <property type="entry name" value="MFS_1"/>
    <property type="match status" value="1"/>
</dbReference>
<dbReference type="PANTHER" id="PTHR43124">
    <property type="entry name" value="PURINE EFFLUX PUMP PBUE"/>
    <property type="match status" value="1"/>
</dbReference>
<proteinExistence type="predicted"/>
<evidence type="ECO:0000256" key="5">
    <source>
        <dbReference type="ARBA" id="ARBA00023136"/>
    </source>
</evidence>
<dbReference type="InterPro" id="IPR011701">
    <property type="entry name" value="MFS"/>
</dbReference>
<organism evidence="8">
    <name type="scientific">Fervidicoccus fontis</name>
    <dbReference type="NCBI Taxonomy" id="683846"/>
    <lineage>
        <taxon>Archaea</taxon>
        <taxon>Thermoproteota</taxon>
        <taxon>Thermoprotei</taxon>
        <taxon>Fervidicoccales</taxon>
        <taxon>Fervidicoccaceae</taxon>
        <taxon>Fervidicoccus</taxon>
    </lineage>
</organism>
<protein>
    <submittedName>
        <fullName evidence="8">MFS transporter</fullName>
    </submittedName>
</protein>
<evidence type="ECO:0000256" key="6">
    <source>
        <dbReference type="SAM" id="Phobius"/>
    </source>
</evidence>
<keyword evidence="4 6" id="KW-1133">Transmembrane helix</keyword>
<dbReference type="InterPro" id="IPR020846">
    <property type="entry name" value="MFS_dom"/>
</dbReference>
<comment type="caution">
    <text evidence="8">The sequence shown here is derived from an EMBL/GenBank/DDBJ whole genome shotgun (WGS) entry which is preliminary data.</text>
</comment>
<feature type="transmembrane region" description="Helical" evidence="6">
    <location>
        <begin position="223"/>
        <end position="239"/>
    </location>
</feature>
<feature type="transmembrane region" description="Helical" evidence="6">
    <location>
        <begin position="360"/>
        <end position="383"/>
    </location>
</feature>
<dbReference type="InterPro" id="IPR001958">
    <property type="entry name" value="Tet-R_TetA/multi-R_MdtG-like"/>
</dbReference>
<comment type="subcellular location">
    <subcellularLocation>
        <location evidence="1">Cell membrane</location>
        <topology evidence="1">Multi-pass membrane protein</topology>
    </subcellularLocation>
</comment>
<keyword evidence="3 6" id="KW-0812">Transmembrane</keyword>
<dbReference type="InterPro" id="IPR036259">
    <property type="entry name" value="MFS_trans_sf"/>
</dbReference>
<dbReference type="Gene3D" id="1.20.1250.20">
    <property type="entry name" value="MFS general substrate transporter like domains"/>
    <property type="match status" value="1"/>
</dbReference>
<dbReference type="SUPFAM" id="SSF103473">
    <property type="entry name" value="MFS general substrate transporter"/>
    <property type="match status" value="1"/>
</dbReference>
<gene>
    <name evidence="8" type="ORF">ENM78_02320</name>
</gene>
<feature type="transmembrane region" description="Helical" evidence="6">
    <location>
        <begin position="88"/>
        <end position="109"/>
    </location>
</feature>
<dbReference type="AlphaFoldDB" id="A0A7J3ZJI6"/>
<keyword evidence="2" id="KW-1003">Cell membrane</keyword>
<feature type="transmembrane region" description="Helical" evidence="6">
    <location>
        <begin position="25"/>
        <end position="48"/>
    </location>
</feature>
<feature type="transmembrane region" description="Helical" evidence="6">
    <location>
        <begin position="313"/>
        <end position="339"/>
    </location>
</feature>
<keyword evidence="5 6" id="KW-0472">Membrane</keyword>
<sequence length="396" mass="41783">MRLGSASGGAAMSRESDRLYRDRRLLVVFGVTLNAIMGVTSIAPALPAMARALGVGSNEIALVITAFTLPGAFLAPLVGVLSDRYGRVEVLVPSLLIFGCAGLACFFVKSFELLLVLRFLQGIGATGLGILNITIIGDLFAGRRRTAALGYNASILNAGSMLYPAIGGLLASIGWNYPFLLSAAAFPVAILALLHLRYPKPRGAGGFREYASGALNLMRRKRMLALFTITLLAFVMLYGPYLTCMPLILDERGIGSREIGALMSLAPLTTVLVSSQFGRITRAYEIKRLVGTACIFYLLFVAIAPRVSSVETAIVAALLFGAAHGLNLPSIHSLVVSLAPPEYRGVVTSINGMMLRAGQTIGPVLVALLAGSLGLANAFYSIALLPPLMLLALLAL</sequence>
<feature type="transmembrane region" description="Helical" evidence="6">
    <location>
        <begin position="289"/>
        <end position="307"/>
    </location>
</feature>
<dbReference type="InterPro" id="IPR050189">
    <property type="entry name" value="MFS_Efflux_Transporters"/>
</dbReference>
<accession>A0A7J3ZJI6</accession>
<feature type="transmembrane region" description="Helical" evidence="6">
    <location>
        <begin position="115"/>
        <end position="141"/>
    </location>
</feature>
<evidence type="ECO:0000313" key="8">
    <source>
        <dbReference type="EMBL" id="HHQ80286.1"/>
    </source>
</evidence>
<reference evidence="8" key="1">
    <citation type="journal article" date="2020" name="mSystems">
        <title>Genome- and Community-Level Interaction Insights into Carbon Utilization and Element Cycling Functions of Hydrothermarchaeota in Hydrothermal Sediment.</title>
        <authorList>
            <person name="Zhou Z."/>
            <person name="Liu Y."/>
            <person name="Xu W."/>
            <person name="Pan J."/>
            <person name="Luo Z.H."/>
            <person name="Li M."/>
        </authorList>
    </citation>
    <scope>NUCLEOTIDE SEQUENCE [LARGE SCALE GENOMIC DNA]</scope>
    <source>
        <strain evidence="8">SpSt-1116</strain>
    </source>
</reference>
<evidence type="ECO:0000256" key="4">
    <source>
        <dbReference type="ARBA" id="ARBA00022989"/>
    </source>
</evidence>
<evidence type="ECO:0000256" key="2">
    <source>
        <dbReference type="ARBA" id="ARBA00022475"/>
    </source>
</evidence>
<dbReference type="GO" id="GO:0005886">
    <property type="term" value="C:plasma membrane"/>
    <property type="evidence" value="ECO:0007669"/>
    <property type="project" value="UniProtKB-SubCell"/>
</dbReference>
<feature type="transmembrane region" description="Helical" evidence="6">
    <location>
        <begin position="259"/>
        <end position="277"/>
    </location>
</feature>
<dbReference type="GO" id="GO:0022857">
    <property type="term" value="F:transmembrane transporter activity"/>
    <property type="evidence" value="ECO:0007669"/>
    <property type="project" value="InterPro"/>
</dbReference>
<feature type="domain" description="Major facilitator superfamily (MFS) profile" evidence="7">
    <location>
        <begin position="24"/>
        <end position="396"/>
    </location>
</feature>
<feature type="transmembrane region" description="Helical" evidence="6">
    <location>
        <begin position="60"/>
        <end position="81"/>
    </location>
</feature>
<dbReference type="EMBL" id="DRZC01000031">
    <property type="protein sequence ID" value="HHQ80286.1"/>
    <property type="molecule type" value="Genomic_DNA"/>
</dbReference>
<evidence type="ECO:0000259" key="7">
    <source>
        <dbReference type="PROSITE" id="PS50850"/>
    </source>
</evidence>
<evidence type="ECO:0000256" key="3">
    <source>
        <dbReference type="ARBA" id="ARBA00022692"/>
    </source>
</evidence>
<dbReference type="CDD" id="cd17474">
    <property type="entry name" value="MFS_YfmO_like"/>
    <property type="match status" value="1"/>
</dbReference>
<feature type="transmembrane region" description="Helical" evidence="6">
    <location>
        <begin position="153"/>
        <end position="173"/>
    </location>
</feature>
<name>A0A7J3ZJI6_9CREN</name>
<dbReference type="PANTHER" id="PTHR43124:SF3">
    <property type="entry name" value="CHLORAMPHENICOL EFFLUX PUMP RV0191"/>
    <property type="match status" value="1"/>
</dbReference>
<feature type="transmembrane region" description="Helical" evidence="6">
    <location>
        <begin position="179"/>
        <end position="198"/>
    </location>
</feature>
<dbReference type="PROSITE" id="PS50850">
    <property type="entry name" value="MFS"/>
    <property type="match status" value="1"/>
</dbReference>